<dbReference type="InterPro" id="IPR012340">
    <property type="entry name" value="NA-bd_OB-fold"/>
</dbReference>
<dbReference type="Proteomes" id="UP001652660">
    <property type="component" value="Chromosome 7e"/>
</dbReference>
<evidence type="ECO:0000313" key="2">
    <source>
        <dbReference type="RefSeq" id="XP_071916267.1"/>
    </source>
</evidence>
<dbReference type="Gene3D" id="2.40.50.140">
    <property type="entry name" value="Nucleic acid-binding proteins"/>
    <property type="match status" value="3"/>
</dbReference>
<dbReference type="RefSeq" id="XP_071916267.1">
    <property type="nucleotide sequence ID" value="XM_072060166.1"/>
</dbReference>
<keyword evidence="1" id="KW-1185">Reference proteome</keyword>
<organism evidence="1 2">
    <name type="scientific">Coffea arabica</name>
    <name type="common">Arabian coffee</name>
    <dbReference type="NCBI Taxonomy" id="13443"/>
    <lineage>
        <taxon>Eukaryota</taxon>
        <taxon>Viridiplantae</taxon>
        <taxon>Streptophyta</taxon>
        <taxon>Embryophyta</taxon>
        <taxon>Tracheophyta</taxon>
        <taxon>Spermatophyta</taxon>
        <taxon>Magnoliopsida</taxon>
        <taxon>eudicotyledons</taxon>
        <taxon>Gunneridae</taxon>
        <taxon>Pentapetalae</taxon>
        <taxon>asterids</taxon>
        <taxon>lamiids</taxon>
        <taxon>Gentianales</taxon>
        <taxon>Rubiaceae</taxon>
        <taxon>Ixoroideae</taxon>
        <taxon>Gardenieae complex</taxon>
        <taxon>Bertiereae - Coffeeae clade</taxon>
        <taxon>Coffeeae</taxon>
        <taxon>Coffea</taxon>
    </lineage>
</organism>
<accession>A0ABM4V9R0</accession>
<evidence type="ECO:0000313" key="1">
    <source>
        <dbReference type="Proteomes" id="UP001652660"/>
    </source>
</evidence>
<proteinExistence type="predicted"/>
<reference evidence="2" key="1">
    <citation type="submission" date="2025-08" db="UniProtKB">
        <authorList>
            <consortium name="RefSeq"/>
        </authorList>
    </citation>
    <scope>IDENTIFICATION</scope>
    <source>
        <tissue evidence="2">Leaves</tissue>
    </source>
</reference>
<dbReference type="GeneID" id="140011375"/>
<protein>
    <submittedName>
        <fullName evidence="2">Replication protein A 70 kDa DNA-binding subunit B-like</fullName>
    </submittedName>
</protein>
<gene>
    <name evidence="2" type="primary">LOC140011375</name>
</gene>
<name>A0ABM4V9R0_COFAR</name>
<sequence length="481" mass="53992">MAAESSFVRSAASDWNRPFFCFCAVLLFCCSSIKAAFFSSMTIEPLRVSEVYSSLARWTSVIQVIEASHLKTTYANHASRMYRRFVFADSHIRVKVSAVAFDDNVARIDGLLVPFKKYFISDAAVDEIPRPAPSDLYRFFWVINSATMIKEVFEPETPILPLFFDLTPFTSFQHFADSQISINMMGVVLHTLPVKESRPEVPSVVSRDYVVADQSNMPIILTLIHEIESGEGGSIVNAMRSTESKPVIIGIRVRVKTDNYLSLYTKVTSVVLVSPQIQEAARLERWLSILAFLYRHNCSVLMTSVLEKRYCNPFVLLPPVGDTMLCTISSVATATRFVRDPALPIFFYFFKAFFLLWNLACPYCFAPNNFIETLGISCVSCLKDLHTFPRALVKLDIADGTASISVIALGYEVEKLIGFTAYQLSQSEYEGVSLNLRVADTLDGKELLCYVKRSPEFIRVTGIRFTVVTSYLVGEASSVEK</sequence>
<dbReference type="SUPFAM" id="SSF50249">
    <property type="entry name" value="Nucleic acid-binding proteins"/>
    <property type="match status" value="1"/>
</dbReference>